<evidence type="ECO:0000313" key="2">
    <source>
        <dbReference type="Proteomes" id="UP001501009"/>
    </source>
</evidence>
<name>A0ABP7H3I6_9ACTN</name>
<dbReference type="Proteomes" id="UP001501009">
    <property type="component" value="Unassembled WGS sequence"/>
</dbReference>
<keyword evidence="2" id="KW-1185">Reference proteome</keyword>
<comment type="caution">
    <text evidence="1">The sequence shown here is derived from an EMBL/GenBank/DDBJ whole genome shotgun (WGS) entry which is preliminary data.</text>
</comment>
<dbReference type="EMBL" id="BAABDE010000007">
    <property type="protein sequence ID" value="GAA3783289.1"/>
    <property type="molecule type" value="Genomic_DNA"/>
</dbReference>
<protein>
    <submittedName>
        <fullName evidence="1">Uncharacterized protein</fullName>
    </submittedName>
</protein>
<sequence length="49" mass="5317">MVAGFDRTRLPLRPDVSMTPRSRRIRYADATVFGFTPSSTANSLIGGSS</sequence>
<proteinExistence type="predicted"/>
<organism evidence="1 2">
    <name type="scientific">Streptomyces coacervatus</name>
    <dbReference type="NCBI Taxonomy" id="647381"/>
    <lineage>
        <taxon>Bacteria</taxon>
        <taxon>Bacillati</taxon>
        <taxon>Actinomycetota</taxon>
        <taxon>Actinomycetes</taxon>
        <taxon>Kitasatosporales</taxon>
        <taxon>Streptomycetaceae</taxon>
        <taxon>Streptomyces</taxon>
    </lineage>
</organism>
<evidence type="ECO:0000313" key="1">
    <source>
        <dbReference type="EMBL" id="GAA3783289.1"/>
    </source>
</evidence>
<accession>A0ABP7H3I6</accession>
<reference evidence="2" key="1">
    <citation type="journal article" date="2019" name="Int. J. Syst. Evol. Microbiol.">
        <title>The Global Catalogue of Microorganisms (GCM) 10K type strain sequencing project: providing services to taxonomists for standard genome sequencing and annotation.</title>
        <authorList>
            <consortium name="The Broad Institute Genomics Platform"/>
            <consortium name="The Broad Institute Genome Sequencing Center for Infectious Disease"/>
            <person name="Wu L."/>
            <person name="Ma J."/>
        </authorList>
    </citation>
    <scope>NUCLEOTIDE SEQUENCE [LARGE SCALE GENOMIC DNA]</scope>
    <source>
        <strain evidence="2">JCM 17138</strain>
    </source>
</reference>
<gene>
    <name evidence="1" type="ORF">GCM10022403_017310</name>
</gene>